<dbReference type="EMBL" id="CP003125">
    <property type="protein sequence ID" value="AEV19148.1"/>
    <property type="molecule type" value="Genomic_DNA"/>
</dbReference>
<keyword evidence="2" id="KW-1185">Reference proteome</keyword>
<evidence type="ECO:0000313" key="1">
    <source>
        <dbReference type="EMBL" id="AEV19148.1"/>
    </source>
</evidence>
<evidence type="ECO:0000313" key="2">
    <source>
        <dbReference type="Proteomes" id="UP000005636"/>
    </source>
</evidence>
<sequence length="42" mass="5047">MTIQKKSNICRRRNALYIIKRSENEPIADQKGWFDDVDISRH</sequence>
<reference evidence="1 2" key="1">
    <citation type="submission" date="2011-11" db="EMBL/GenBank/DDBJ databases">
        <title>Complete genome sequence of thermophilic Geobacillus thermoleovorans CCB_US3_UF5.</title>
        <authorList>
            <person name="Muhd Sakaff M.K.L."/>
            <person name="Abdul Rahman A.Y."/>
            <person name="Saito J.A."/>
            <person name="Hou S."/>
            <person name="Alam M."/>
        </authorList>
    </citation>
    <scope>NUCLEOTIDE SEQUENCE [LARGE SCALE GENOMIC DNA]</scope>
    <source>
        <strain evidence="1 2">CCB_US3_UF5</strain>
    </source>
</reference>
<protein>
    <submittedName>
        <fullName evidence="1">Uncharacterized protein</fullName>
    </submittedName>
</protein>
<dbReference type="Proteomes" id="UP000005636">
    <property type="component" value="Chromosome"/>
</dbReference>
<name>A0ABN4A076_GEOTH</name>
<gene>
    <name evidence="1" type="ORF">GTCCBUS3UF5_18380</name>
</gene>
<organism evidence="1 2">
    <name type="scientific">Geobacillus thermoleovorans CCB_US3_UF5</name>
    <dbReference type="NCBI Taxonomy" id="1111068"/>
    <lineage>
        <taxon>Bacteria</taxon>
        <taxon>Bacillati</taxon>
        <taxon>Bacillota</taxon>
        <taxon>Bacilli</taxon>
        <taxon>Bacillales</taxon>
        <taxon>Anoxybacillaceae</taxon>
        <taxon>Geobacillus</taxon>
        <taxon>Geobacillus thermoleovorans group</taxon>
    </lineage>
</organism>
<accession>A0ABN4A076</accession>
<proteinExistence type="predicted"/>